<evidence type="ECO:0000256" key="4">
    <source>
        <dbReference type="ARBA" id="ARBA00023172"/>
    </source>
</evidence>
<dbReference type="CDD" id="cd00801">
    <property type="entry name" value="INT_P4_C"/>
    <property type="match status" value="1"/>
</dbReference>
<dbReference type="InterPro" id="IPR010998">
    <property type="entry name" value="Integrase_recombinase_N"/>
</dbReference>
<dbReference type="PANTHER" id="PTHR30629:SF2">
    <property type="entry name" value="PROPHAGE INTEGRASE INTS-RELATED"/>
    <property type="match status" value="1"/>
</dbReference>
<dbReference type="STRING" id="1212489.Ldro_1461"/>
<comment type="similarity">
    <text evidence="1">Belongs to the 'phage' integrase family.</text>
</comment>
<keyword evidence="7" id="KW-1185">Reference proteome</keyword>
<dbReference type="EMBL" id="LNXY01000020">
    <property type="protein sequence ID" value="KTC87842.1"/>
    <property type="molecule type" value="Genomic_DNA"/>
</dbReference>
<reference evidence="6 7" key="1">
    <citation type="submission" date="2015-11" db="EMBL/GenBank/DDBJ databases">
        <title>Genomic analysis of 38 Legionella species identifies large and diverse effector repertoires.</title>
        <authorList>
            <person name="Burstein D."/>
            <person name="Amaro F."/>
            <person name="Zusman T."/>
            <person name="Lifshitz Z."/>
            <person name="Cohen O."/>
            <person name="Gilbert J.A."/>
            <person name="Pupko T."/>
            <person name="Shuman H.A."/>
            <person name="Segal G."/>
        </authorList>
    </citation>
    <scope>NUCLEOTIDE SEQUENCE [LARGE SCALE GENOMIC DNA]</scope>
    <source>
        <strain evidence="6 7">ATCC 700990</strain>
    </source>
</reference>
<dbReference type="Pfam" id="PF13356">
    <property type="entry name" value="Arm-DNA-bind_3"/>
    <property type="match status" value="1"/>
</dbReference>
<proteinExistence type="inferred from homology"/>
<dbReference type="InterPro" id="IPR053876">
    <property type="entry name" value="Phage_int_M"/>
</dbReference>
<dbReference type="Gene3D" id="1.10.443.10">
    <property type="entry name" value="Intergrase catalytic core"/>
    <property type="match status" value="1"/>
</dbReference>
<keyword evidence="4" id="KW-0233">DNA recombination</keyword>
<dbReference type="InterPro" id="IPR013762">
    <property type="entry name" value="Integrase-like_cat_sf"/>
</dbReference>
<dbReference type="RefSeq" id="WP_058495755.1">
    <property type="nucleotide sequence ID" value="NZ_CAAAIU010000002.1"/>
</dbReference>
<dbReference type="GO" id="GO:0003677">
    <property type="term" value="F:DNA binding"/>
    <property type="evidence" value="ECO:0007669"/>
    <property type="project" value="UniProtKB-KW"/>
</dbReference>
<keyword evidence="3" id="KW-0238">DNA-binding</keyword>
<evidence type="ECO:0000313" key="6">
    <source>
        <dbReference type="EMBL" id="KTC87842.1"/>
    </source>
</evidence>
<sequence length="405" mass="46804">MKKTIFRDPYINGLKSKDKTYRETEGNGFYIRVTPQGKKAWLYRYYYSEKDHSITLGYYPTMTLDQARAAYQTLYDLWQSGVDPKAHLAKLDDAKTNTVKKLVLGWYENYIEKERKQPQQIKQLIDADIMPLLGDIELAKLSPALVTTALDKIVKRGARVHANKVLSALKQAFNYGVRRGALKENPAILLQGRDIGGIEKPRDRYLTTDEIKTLLLFLDSYNSRMSLQTKLAIKIILHTGIRSGELRLATWSEIDYQNSLWTIPKEHTKQDEIMRIHLTEPVKTMFRELQYSCKSDFVLSAKEDVPLSPKALSRAINRIQERVGIPHWTAHDLRRSFCTQLGEALHIDPVVIEKCLGHKMPKIMATYNRNEMLVQRKEALIKWSHYLENLLQDNVVPISIKQTAM</sequence>
<comment type="caution">
    <text evidence="6">The sequence shown here is derived from an EMBL/GenBank/DDBJ whole genome shotgun (WGS) entry which is preliminary data.</text>
</comment>
<dbReference type="InterPro" id="IPR002104">
    <property type="entry name" value="Integrase_catalytic"/>
</dbReference>
<name>A0A0W0SWU7_9GAMM</name>
<dbReference type="PATRIC" id="fig|1212489.4.peg.1547"/>
<evidence type="ECO:0000256" key="2">
    <source>
        <dbReference type="ARBA" id="ARBA00022908"/>
    </source>
</evidence>
<dbReference type="GO" id="GO:0015074">
    <property type="term" value="P:DNA integration"/>
    <property type="evidence" value="ECO:0007669"/>
    <property type="project" value="UniProtKB-KW"/>
</dbReference>
<dbReference type="Pfam" id="PF00589">
    <property type="entry name" value="Phage_integrase"/>
    <property type="match status" value="1"/>
</dbReference>
<organism evidence="6 7">
    <name type="scientific">Legionella drozanskii LLAP-1</name>
    <dbReference type="NCBI Taxonomy" id="1212489"/>
    <lineage>
        <taxon>Bacteria</taxon>
        <taxon>Pseudomonadati</taxon>
        <taxon>Pseudomonadota</taxon>
        <taxon>Gammaproteobacteria</taxon>
        <taxon>Legionellales</taxon>
        <taxon>Legionellaceae</taxon>
        <taxon>Legionella</taxon>
    </lineage>
</organism>
<evidence type="ECO:0000256" key="3">
    <source>
        <dbReference type="ARBA" id="ARBA00023125"/>
    </source>
</evidence>
<dbReference type="Pfam" id="PF22022">
    <property type="entry name" value="Phage_int_M"/>
    <property type="match status" value="1"/>
</dbReference>
<evidence type="ECO:0000259" key="5">
    <source>
        <dbReference type="PROSITE" id="PS51898"/>
    </source>
</evidence>
<dbReference type="SUPFAM" id="SSF56349">
    <property type="entry name" value="DNA breaking-rejoining enzymes"/>
    <property type="match status" value="1"/>
</dbReference>
<dbReference type="InterPro" id="IPR011010">
    <property type="entry name" value="DNA_brk_join_enz"/>
</dbReference>
<evidence type="ECO:0000313" key="7">
    <source>
        <dbReference type="Proteomes" id="UP000054736"/>
    </source>
</evidence>
<gene>
    <name evidence="6" type="ORF">Ldro_1461</name>
</gene>
<dbReference type="AlphaFoldDB" id="A0A0W0SWU7"/>
<dbReference type="Proteomes" id="UP000054736">
    <property type="component" value="Unassembled WGS sequence"/>
</dbReference>
<dbReference type="InterPro" id="IPR025166">
    <property type="entry name" value="Integrase_DNA_bind_dom"/>
</dbReference>
<dbReference type="PROSITE" id="PS51898">
    <property type="entry name" value="TYR_RECOMBINASE"/>
    <property type="match status" value="1"/>
</dbReference>
<dbReference type="OrthoDB" id="9795573at2"/>
<dbReference type="Gene3D" id="3.30.160.390">
    <property type="entry name" value="Integrase, DNA-binding domain"/>
    <property type="match status" value="1"/>
</dbReference>
<dbReference type="Gene3D" id="1.10.150.130">
    <property type="match status" value="1"/>
</dbReference>
<dbReference type="PANTHER" id="PTHR30629">
    <property type="entry name" value="PROPHAGE INTEGRASE"/>
    <property type="match status" value="1"/>
</dbReference>
<evidence type="ECO:0000256" key="1">
    <source>
        <dbReference type="ARBA" id="ARBA00008857"/>
    </source>
</evidence>
<accession>A0A0W0SWU7</accession>
<keyword evidence="2" id="KW-0229">DNA integration</keyword>
<dbReference type="InterPro" id="IPR038488">
    <property type="entry name" value="Integrase_DNA-bd_sf"/>
</dbReference>
<protein>
    <submittedName>
        <fullName evidence="6">Integrase</fullName>
    </submittedName>
</protein>
<dbReference type="GO" id="GO:0006310">
    <property type="term" value="P:DNA recombination"/>
    <property type="evidence" value="ECO:0007669"/>
    <property type="project" value="UniProtKB-KW"/>
</dbReference>
<feature type="domain" description="Tyr recombinase" evidence="5">
    <location>
        <begin position="201"/>
        <end position="380"/>
    </location>
</feature>
<dbReference type="InterPro" id="IPR050808">
    <property type="entry name" value="Phage_Integrase"/>
</dbReference>